<keyword evidence="4 13" id="KW-0963">Cytoplasm</keyword>
<comment type="similarity">
    <text evidence="2 13">Belongs to the class-II aminoacyl-tRNA synthetase family.</text>
</comment>
<dbReference type="PROSITE" id="PS50862">
    <property type="entry name" value="AA_TRNA_LIGASE_II"/>
    <property type="match status" value="1"/>
</dbReference>
<dbReference type="HAMAP" id="MF_00252">
    <property type="entry name" value="Lys_tRNA_synth_class2"/>
    <property type="match status" value="1"/>
</dbReference>
<keyword evidence="7 13" id="KW-0547">Nucleotide-binding</keyword>
<dbReference type="EC" id="6.1.1.6" evidence="13"/>
<dbReference type="Pfam" id="PF01336">
    <property type="entry name" value="tRNA_anti-codon"/>
    <property type="match status" value="1"/>
</dbReference>
<dbReference type="GO" id="GO:0042803">
    <property type="term" value="F:protein homodimerization activity"/>
    <property type="evidence" value="ECO:0007669"/>
    <property type="project" value="UniProtKB-ARBA"/>
</dbReference>
<feature type="binding site" evidence="13">
    <location>
        <position position="418"/>
    </location>
    <ligand>
        <name>Mg(2+)</name>
        <dbReference type="ChEBI" id="CHEBI:18420"/>
        <label>1</label>
    </ligand>
</feature>
<dbReference type="NCBIfam" id="TIGR00499">
    <property type="entry name" value="lysS_bact"/>
    <property type="match status" value="1"/>
</dbReference>
<proteinExistence type="inferred from homology"/>
<evidence type="ECO:0000256" key="5">
    <source>
        <dbReference type="ARBA" id="ARBA00022598"/>
    </source>
</evidence>
<evidence type="ECO:0000256" key="1">
    <source>
        <dbReference type="ARBA" id="ARBA00004496"/>
    </source>
</evidence>
<dbReference type="FunFam" id="3.30.930.10:FF:000001">
    <property type="entry name" value="Lysine--tRNA ligase"/>
    <property type="match status" value="1"/>
</dbReference>
<evidence type="ECO:0000259" key="15">
    <source>
        <dbReference type="PROSITE" id="PS50862"/>
    </source>
</evidence>
<dbReference type="InterPro" id="IPR004364">
    <property type="entry name" value="Aa-tRNA-synt_II"/>
</dbReference>
<dbReference type="PANTHER" id="PTHR42918">
    <property type="entry name" value="LYSYL-TRNA SYNTHETASE"/>
    <property type="match status" value="1"/>
</dbReference>
<dbReference type="InterPro" id="IPR045864">
    <property type="entry name" value="aa-tRNA-synth_II/BPL/LPL"/>
</dbReference>
<dbReference type="GO" id="GO:0005524">
    <property type="term" value="F:ATP binding"/>
    <property type="evidence" value="ECO:0007669"/>
    <property type="project" value="UniProtKB-UniRule"/>
</dbReference>
<dbReference type="GO" id="GO:0005829">
    <property type="term" value="C:cytosol"/>
    <property type="evidence" value="ECO:0007669"/>
    <property type="project" value="UniProtKB-ARBA"/>
</dbReference>
<keyword evidence="6 13" id="KW-0479">Metal-binding</keyword>
<dbReference type="Gene3D" id="3.30.930.10">
    <property type="entry name" value="Bira Bifunctional Protein, Domain 2"/>
    <property type="match status" value="1"/>
</dbReference>
<dbReference type="SUPFAM" id="SSF55681">
    <property type="entry name" value="Class II aaRS and biotin synthetases"/>
    <property type="match status" value="1"/>
</dbReference>
<gene>
    <name evidence="13" type="primary">lysS</name>
    <name evidence="16" type="ORF">SAMN05216287_2086</name>
</gene>
<dbReference type="InterPro" id="IPR044136">
    <property type="entry name" value="Lys-tRNA-ligase_II_N"/>
</dbReference>
<dbReference type="InterPro" id="IPR018149">
    <property type="entry name" value="Lys-tRNA-synth_II_C"/>
</dbReference>
<evidence type="ECO:0000256" key="3">
    <source>
        <dbReference type="ARBA" id="ARBA00011738"/>
    </source>
</evidence>
<dbReference type="InterPro" id="IPR002313">
    <property type="entry name" value="Lys-tRNA-ligase_II"/>
</dbReference>
<dbReference type="GO" id="GO:0000287">
    <property type="term" value="F:magnesium ion binding"/>
    <property type="evidence" value="ECO:0007669"/>
    <property type="project" value="UniProtKB-UniRule"/>
</dbReference>
<feature type="binding site" evidence="13">
    <location>
        <position position="411"/>
    </location>
    <ligand>
        <name>Mg(2+)</name>
        <dbReference type="ChEBI" id="CHEBI:18420"/>
        <label>1</label>
    </ligand>
</feature>
<dbReference type="SUPFAM" id="SSF50249">
    <property type="entry name" value="Nucleic acid-binding proteins"/>
    <property type="match status" value="1"/>
</dbReference>
<dbReference type="RefSeq" id="WP_090227577.1">
    <property type="nucleotide sequence ID" value="NZ_FNNU01000003.1"/>
</dbReference>
<comment type="subunit">
    <text evidence="3 13">Homodimer.</text>
</comment>
<evidence type="ECO:0000256" key="14">
    <source>
        <dbReference type="RuleBase" id="RU000336"/>
    </source>
</evidence>
<dbReference type="STRING" id="1007099.SAMN05216287_2086"/>
<accession>A0A1H2YWV3</accession>
<keyword evidence="5 13" id="KW-0436">Ligase</keyword>
<evidence type="ECO:0000256" key="12">
    <source>
        <dbReference type="ARBA" id="ARBA00048573"/>
    </source>
</evidence>
<evidence type="ECO:0000256" key="2">
    <source>
        <dbReference type="ARBA" id="ARBA00008226"/>
    </source>
</evidence>
<dbReference type="GO" id="GO:0004824">
    <property type="term" value="F:lysine-tRNA ligase activity"/>
    <property type="evidence" value="ECO:0007669"/>
    <property type="project" value="UniProtKB-UniRule"/>
</dbReference>
<dbReference type="NCBIfam" id="NF001756">
    <property type="entry name" value="PRK00484.1"/>
    <property type="match status" value="1"/>
</dbReference>
<evidence type="ECO:0000256" key="13">
    <source>
        <dbReference type="HAMAP-Rule" id="MF_00252"/>
    </source>
</evidence>
<keyword evidence="8 13" id="KW-0067">ATP-binding</keyword>
<dbReference type="FunFam" id="2.40.50.140:FF:000024">
    <property type="entry name" value="Lysine--tRNA ligase"/>
    <property type="match status" value="1"/>
</dbReference>
<evidence type="ECO:0000313" key="17">
    <source>
        <dbReference type="Proteomes" id="UP000243778"/>
    </source>
</evidence>
<keyword evidence="10 13" id="KW-0648">Protein biosynthesis</keyword>
<comment type="catalytic activity">
    <reaction evidence="12 13 14">
        <text>tRNA(Lys) + L-lysine + ATP = L-lysyl-tRNA(Lys) + AMP + diphosphate</text>
        <dbReference type="Rhea" id="RHEA:20792"/>
        <dbReference type="Rhea" id="RHEA-COMP:9696"/>
        <dbReference type="Rhea" id="RHEA-COMP:9697"/>
        <dbReference type="ChEBI" id="CHEBI:30616"/>
        <dbReference type="ChEBI" id="CHEBI:32551"/>
        <dbReference type="ChEBI" id="CHEBI:33019"/>
        <dbReference type="ChEBI" id="CHEBI:78442"/>
        <dbReference type="ChEBI" id="CHEBI:78529"/>
        <dbReference type="ChEBI" id="CHEBI:456215"/>
        <dbReference type="EC" id="6.1.1.6"/>
    </reaction>
</comment>
<comment type="subcellular location">
    <subcellularLocation>
        <location evidence="1 13">Cytoplasm</location>
    </subcellularLocation>
</comment>
<dbReference type="EMBL" id="FNNU01000003">
    <property type="protein sequence ID" value="SDX09672.1"/>
    <property type="molecule type" value="Genomic_DNA"/>
</dbReference>
<keyword evidence="17" id="KW-1185">Reference proteome</keyword>
<dbReference type="CDD" id="cd00775">
    <property type="entry name" value="LysRS_core"/>
    <property type="match status" value="1"/>
</dbReference>
<dbReference type="PANTHER" id="PTHR42918:SF15">
    <property type="entry name" value="LYSINE--TRNA LIGASE, CHLOROPLASTIC_MITOCHONDRIAL"/>
    <property type="match status" value="1"/>
</dbReference>
<organism evidence="16 17">
    <name type="scientific">Pseudomonas kuykendallii</name>
    <dbReference type="NCBI Taxonomy" id="1007099"/>
    <lineage>
        <taxon>Bacteria</taxon>
        <taxon>Pseudomonadati</taxon>
        <taxon>Pseudomonadota</taxon>
        <taxon>Gammaproteobacteria</taxon>
        <taxon>Pseudomonadales</taxon>
        <taxon>Pseudomonadaceae</taxon>
        <taxon>Pseudomonas</taxon>
    </lineage>
</organism>
<dbReference type="InterPro" id="IPR006195">
    <property type="entry name" value="aa-tRNA-synth_II"/>
</dbReference>
<dbReference type="Proteomes" id="UP000243778">
    <property type="component" value="Unassembled WGS sequence"/>
</dbReference>
<dbReference type="Gene3D" id="2.40.50.140">
    <property type="entry name" value="Nucleic acid-binding proteins"/>
    <property type="match status" value="1"/>
</dbReference>
<dbReference type="PRINTS" id="PR00982">
    <property type="entry name" value="TRNASYNTHLYS"/>
</dbReference>
<evidence type="ECO:0000256" key="7">
    <source>
        <dbReference type="ARBA" id="ARBA00022741"/>
    </source>
</evidence>
<evidence type="ECO:0000256" key="6">
    <source>
        <dbReference type="ARBA" id="ARBA00022723"/>
    </source>
</evidence>
<sequence length="501" mass="56998">MSEQPLNEHAQHEEENKLIAQRKEKLAALREAQPIPFPNDFRRDSLCDVLQKQYADKTKEELEAAGIKVKVAGRIVLNRGAFMVLQDSSGRLQVYVDRKTLPADTLEAVKSWDLGDIIAAEGTLARSGKGDLYVYMDSVRLLTKSLRPLPDKHHGLTDTEQRYRQRYVDLIVNEEVRQTFRVRSQVIAYIRKFLAERDFLEVETPMLQTIPGGAAAKPFETHHNALDMPMFLRIAPELYLKRLVVGGFEKVFEINRNFRNEGVSTRHNPEFTMLEFYQAYADYEDNMDLTEELFRELAQLVLGTTDVPYGDKVFHFGEPFARLSVFDSILKYNPEITAADLQDIDTARAIAKKAGAKVLGFEGLGKLQVMIFEELVEHKLEQPHFITQYPFEVSPLARRNDADPSVTDRFELFIGGREIANAYSELNDAEDQAARFHAQVADKDAGDDEAMHFDADFVRALEYGMPPTAGEGIGIDRLVMLLTDSPSIRDVILFPHMRPEL</sequence>
<evidence type="ECO:0000256" key="8">
    <source>
        <dbReference type="ARBA" id="ARBA00022840"/>
    </source>
</evidence>
<reference evidence="17" key="1">
    <citation type="submission" date="2016-10" db="EMBL/GenBank/DDBJ databases">
        <authorList>
            <person name="Varghese N."/>
            <person name="Submissions S."/>
        </authorList>
    </citation>
    <scope>NUCLEOTIDE SEQUENCE [LARGE SCALE GENOMIC DNA]</scope>
    <source>
        <strain evidence="17">NRRL B-59562</strain>
    </source>
</reference>
<keyword evidence="11 13" id="KW-0030">Aminoacyl-tRNA synthetase</keyword>
<evidence type="ECO:0000313" key="16">
    <source>
        <dbReference type="EMBL" id="SDX09672.1"/>
    </source>
</evidence>
<evidence type="ECO:0000256" key="4">
    <source>
        <dbReference type="ARBA" id="ARBA00022490"/>
    </source>
</evidence>
<protein>
    <recommendedName>
        <fullName evidence="13">Lysine--tRNA ligase</fullName>
        <ecNumber evidence="13">6.1.1.6</ecNumber>
    </recommendedName>
    <alternativeName>
        <fullName evidence="13">Lysyl-tRNA synthetase</fullName>
        <shortName evidence="13">LysRS</shortName>
    </alternativeName>
</protein>
<keyword evidence="9 13" id="KW-0460">Magnesium</keyword>
<dbReference type="OrthoDB" id="9801152at2"/>
<evidence type="ECO:0000256" key="9">
    <source>
        <dbReference type="ARBA" id="ARBA00022842"/>
    </source>
</evidence>
<dbReference type="GO" id="GO:0006430">
    <property type="term" value="P:lysyl-tRNA aminoacylation"/>
    <property type="evidence" value="ECO:0007669"/>
    <property type="project" value="UniProtKB-UniRule"/>
</dbReference>
<evidence type="ECO:0000256" key="10">
    <source>
        <dbReference type="ARBA" id="ARBA00022917"/>
    </source>
</evidence>
<dbReference type="GO" id="GO:0000049">
    <property type="term" value="F:tRNA binding"/>
    <property type="evidence" value="ECO:0007669"/>
    <property type="project" value="TreeGrafter"/>
</dbReference>
<dbReference type="Pfam" id="PF00152">
    <property type="entry name" value="tRNA-synt_2"/>
    <property type="match status" value="1"/>
</dbReference>
<feature type="binding site" evidence="13">
    <location>
        <position position="418"/>
    </location>
    <ligand>
        <name>Mg(2+)</name>
        <dbReference type="ChEBI" id="CHEBI:18420"/>
        <label>2</label>
    </ligand>
</feature>
<feature type="domain" description="Aminoacyl-transfer RNA synthetases class-II family profile" evidence="15">
    <location>
        <begin position="180"/>
        <end position="499"/>
    </location>
</feature>
<dbReference type="CDD" id="cd04322">
    <property type="entry name" value="LysRS_N"/>
    <property type="match status" value="1"/>
</dbReference>
<dbReference type="InterPro" id="IPR004365">
    <property type="entry name" value="NA-bd_OB_tRNA"/>
</dbReference>
<dbReference type="AlphaFoldDB" id="A0A1H2YWV3"/>
<evidence type="ECO:0000256" key="11">
    <source>
        <dbReference type="ARBA" id="ARBA00023146"/>
    </source>
</evidence>
<dbReference type="InterPro" id="IPR012340">
    <property type="entry name" value="NA-bd_OB-fold"/>
</dbReference>
<comment type="cofactor">
    <cofactor evidence="13 14">
        <name>Mg(2+)</name>
        <dbReference type="ChEBI" id="CHEBI:18420"/>
    </cofactor>
    <text evidence="13 14">Binds 3 Mg(2+) ions per subunit.</text>
</comment>
<name>A0A1H2YWV3_9PSED</name>